<comment type="caution">
    <text evidence="2">The sequence shown here is derived from an EMBL/GenBank/DDBJ whole genome shotgun (WGS) entry which is preliminary data.</text>
</comment>
<feature type="region of interest" description="Disordered" evidence="1">
    <location>
        <begin position="1"/>
        <end position="38"/>
    </location>
</feature>
<evidence type="ECO:0000313" key="3">
    <source>
        <dbReference type="Proteomes" id="UP001500893"/>
    </source>
</evidence>
<keyword evidence="3" id="KW-1185">Reference proteome</keyword>
<evidence type="ECO:0000256" key="1">
    <source>
        <dbReference type="SAM" id="MobiDB-lite"/>
    </source>
</evidence>
<protein>
    <submittedName>
        <fullName evidence="2">Uncharacterized protein</fullName>
    </submittedName>
</protein>
<sequence length="261" mass="28077">MTADDTHLSAPDQGHATERAPHLSSRPHEPRVPGAPPAPELIEGAAAHLLALLHGGQPATSAEHLASWRAASAFTELEVTLTELGRSRRRRIQARISAFGETKSAAAWAADPRFSVTAQTLVQRIASGMRVTDALTLPVTRTRKPEERASLQVQFLDLLRTGDVEVRQAREQLGVPASTLASWLRNNPAFKAAVAQAAAQGTARVQRAVLARIRMGSTLAGAAQHTGVHPHRISTWRRDDPAFARVLETALGRGRGPDRQG</sequence>
<name>A0ABP6MMJ1_9ACTN</name>
<reference evidence="3" key="1">
    <citation type="journal article" date="2019" name="Int. J. Syst. Evol. Microbiol.">
        <title>The Global Catalogue of Microorganisms (GCM) 10K type strain sequencing project: providing services to taxonomists for standard genome sequencing and annotation.</title>
        <authorList>
            <consortium name="The Broad Institute Genomics Platform"/>
            <consortium name="The Broad Institute Genome Sequencing Center for Infectious Disease"/>
            <person name="Wu L."/>
            <person name="Ma J."/>
        </authorList>
    </citation>
    <scope>NUCLEOTIDE SEQUENCE [LARGE SCALE GENOMIC DNA]</scope>
    <source>
        <strain evidence="3">JCM 11574</strain>
    </source>
</reference>
<proteinExistence type="predicted"/>
<organism evidence="2 3">
    <name type="scientific">Streptomyces rameus</name>
    <dbReference type="NCBI Taxonomy" id="68261"/>
    <lineage>
        <taxon>Bacteria</taxon>
        <taxon>Bacillati</taxon>
        <taxon>Actinomycetota</taxon>
        <taxon>Actinomycetes</taxon>
        <taxon>Kitasatosporales</taxon>
        <taxon>Streptomycetaceae</taxon>
        <taxon>Streptomyces</taxon>
    </lineage>
</organism>
<dbReference type="RefSeq" id="WP_345046495.1">
    <property type="nucleotide sequence ID" value="NZ_BAAAVM010000001.1"/>
</dbReference>
<feature type="compositionally biased region" description="Basic and acidic residues" evidence="1">
    <location>
        <begin position="15"/>
        <end position="31"/>
    </location>
</feature>
<evidence type="ECO:0000313" key="2">
    <source>
        <dbReference type="EMBL" id="GAA3118360.1"/>
    </source>
</evidence>
<gene>
    <name evidence="2" type="ORF">GCM10010521_02490</name>
</gene>
<accession>A0ABP6MMJ1</accession>
<dbReference type="Proteomes" id="UP001500893">
    <property type="component" value="Unassembled WGS sequence"/>
</dbReference>
<dbReference type="EMBL" id="BAAAVM010000001">
    <property type="protein sequence ID" value="GAA3118360.1"/>
    <property type="molecule type" value="Genomic_DNA"/>
</dbReference>